<feature type="compositionally biased region" description="Polar residues" evidence="1">
    <location>
        <begin position="56"/>
        <end position="66"/>
    </location>
</feature>
<reference evidence="2" key="2">
    <citation type="journal article" date="2023" name="IMA Fungus">
        <title>Comparative genomic study of the Penicillium genus elucidates a diverse pangenome and 15 lateral gene transfer events.</title>
        <authorList>
            <person name="Petersen C."/>
            <person name="Sorensen T."/>
            <person name="Nielsen M.R."/>
            <person name="Sondergaard T.E."/>
            <person name="Sorensen J.L."/>
            <person name="Fitzpatrick D.A."/>
            <person name="Frisvad J.C."/>
            <person name="Nielsen K.L."/>
        </authorList>
    </citation>
    <scope>NUCLEOTIDE SEQUENCE</scope>
    <source>
        <strain evidence="2">IBT 29864</strain>
    </source>
</reference>
<name>A0A9W9RSJ5_9EURO</name>
<reference evidence="2" key="1">
    <citation type="submission" date="2022-11" db="EMBL/GenBank/DDBJ databases">
        <authorList>
            <person name="Petersen C."/>
        </authorList>
    </citation>
    <scope>NUCLEOTIDE SEQUENCE</scope>
    <source>
        <strain evidence="2">IBT 29864</strain>
    </source>
</reference>
<feature type="region of interest" description="Disordered" evidence="1">
    <location>
        <begin position="1"/>
        <end position="66"/>
    </location>
</feature>
<dbReference type="AlphaFoldDB" id="A0A9W9RSJ5"/>
<evidence type="ECO:0000313" key="2">
    <source>
        <dbReference type="EMBL" id="KAJ5364860.1"/>
    </source>
</evidence>
<dbReference type="RefSeq" id="XP_056552486.1">
    <property type="nucleotide sequence ID" value="XM_056703486.1"/>
</dbReference>
<gene>
    <name evidence="2" type="ORF">N7496_010573</name>
</gene>
<evidence type="ECO:0000256" key="1">
    <source>
        <dbReference type="SAM" id="MobiDB-lite"/>
    </source>
</evidence>
<proteinExistence type="predicted"/>
<keyword evidence="3" id="KW-1185">Reference proteome</keyword>
<protein>
    <submittedName>
        <fullName evidence="2">Uncharacterized protein</fullName>
    </submittedName>
</protein>
<organism evidence="2 3">
    <name type="scientific">Penicillium cataractarum</name>
    <dbReference type="NCBI Taxonomy" id="2100454"/>
    <lineage>
        <taxon>Eukaryota</taxon>
        <taxon>Fungi</taxon>
        <taxon>Dikarya</taxon>
        <taxon>Ascomycota</taxon>
        <taxon>Pezizomycotina</taxon>
        <taxon>Eurotiomycetes</taxon>
        <taxon>Eurotiomycetidae</taxon>
        <taxon>Eurotiales</taxon>
        <taxon>Aspergillaceae</taxon>
        <taxon>Penicillium</taxon>
    </lineage>
</organism>
<dbReference type="EMBL" id="JAPZBS010000008">
    <property type="protein sequence ID" value="KAJ5364860.1"/>
    <property type="molecule type" value="Genomic_DNA"/>
</dbReference>
<accession>A0A9W9RSJ5</accession>
<feature type="compositionally biased region" description="Basic and acidic residues" evidence="1">
    <location>
        <begin position="20"/>
        <end position="33"/>
    </location>
</feature>
<comment type="caution">
    <text evidence="2">The sequence shown here is derived from an EMBL/GenBank/DDBJ whole genome shotgun (WGS) entry which is preliminary data.</text>
</comment>
<dbReference type="Proteomes" id="UP001147782">
    <property type="component" value="Unassembled WGS sequence"/>
</dbReference>
<dbReference type="GeneID" id="81442665"/>
<sequence length="66" mass="7211">MTDVITAGTNPPNDPPPPGDGRRDQQPADRVDLPMEDLEEGQEGQEEENVVAEALNPQQQVRSDSE</sequence>
<feature type="compositionally biased region" description="Acidic residues" evidence="1">
    <location>
        <begin position="34"/>
        <end position="50"/>
    </location>
</feature>
<evidence type="ECO:0000313" key="3">
    <source>
        <dbReference type="Proteomes" id="UP001147782"/>
    </source>
</evidence>